<gene>
    <name evidence="7" type="ORF">HDF17_000564</name>
</gene>
<keyword evidence="3" id="KW-0805">Transcription regulation</keyword>
<protein>
    <submittedName>
        <fullName evidence="7">Uncharacterized protein (DUF1778 family)</fullName>
    </submittedName>
</protein>
<evidence type="ECO:0000256" key="1">
    <source>
        <dbReference type="ARBA" id="ARBA00022491"/>
    </source>
</evidence>
<keyword evidence="8" id="KW-1185">Reference proteome</keyword>
<comment type="similarity">
    <text evidence="6">Belongs to the TacA antitoxin family.</text>
</comment>
<sequence>MPSTALKTRPKRMTERLNVRVTEPQARLIRLAAKETRATMSSFVIESACLRAEEALASQHTLIYTPKQWAAFVAALDRPAAAAKSKPRLRRLLTQPSILERR</sequence>
<evidence type="ECO:0000313" key="7">
    <source>
        <dbReference type="EMBL" id="NYF78277.1"/>
    </source>
</evidence>
<dbReference type="GO" id="GO:0006355">
    <property type="term" value="P:regulation of DNA-templated transcription"/>
    <property type="evidence" value="ECO:0007669"/>
    <property type="project" value="InterPro"/>
</dbReference>
<dbReference type="InterPro" id="IPR014795">
    <property type="entry name" value="TacA_1-like"/>
</dbReference>
<name>A0A7Y9PE72_9BACT</name>
<keyword evidence="2" id="KW-1277">Toxin-antitoxin system</keyword>
<dbReference type="RefSeq" id="WP_179487554.1">
    <property type="nucleotide sequence ID" value="NZ_JACCCW010000001.1"/>
</dbReference>
<dbReference type="EMBL" id="JACCCW010000001">
    <property type="protein sequence ID" value="NYF78277.1"/>
    <property type="molecule type" value="Genomic_DNA"/>
</dbReference>
<keyword evidence="1" id="KW-0678">Repressor</keyword>
<dbReference type="PANTHER" id="PTHR35401:SF1">
    <property type="entry name" value="CYTOPLASMIC PROTEIN"/>
    <property type="match status" value="1"/>
</dbReference>
<reference evidence="7 8" key="1">
    <citation type="submission" date="2020-07" db="EMBL/GenBank/DDBJ databases">
        <title>Genomic Encyclopedia of Type Strains, Phase IV (KMG-V): Genome sequencing to study the core and pangenomes of soil and plant-associated prokaryotes.</title>
        <authorList>
            <person name="Whitman W."/>
        </authorList>
    </citation>
    <scope>NUCLEOTIDE SEQUENCE [LARGE SCALE GENOMIC DNA]</scope>
    <source>
        <strain evidence="7 8">X4EP2</strain>
    </source>
</reference>
<evidence type="ECO:0000256" key="2">
    <source>
        <dbReference type="ARBA" id="ARBA00022649"/>
    </source>
</evidence>
<evidence type="ECO:0000256" key="5">
    <source>
        <dbReference type="ARBA" id="ARBA00023163"/>
    </source>
</evidence>
<accession>A0A7Y9PE72</accession>
<dbReference type="SUPFAM" id="SSF47598">
    <property type="entry name" value="Ribbon-helix-helix"/>
    <property type="match status" value="1"/>
</dbReference>
<dbReference type="Proteomes" id="UP000589520">
    <property type="component" value="Unassembled WGS sequence"/>
</dbReference>
<dbReference type="GO" id="GO:0003677">
    <property type="term" value="F:DNA binding"/>
    <property type="evidence" value="ECO:0007669"/>
    <property type="project" value="UniProtKB-KW"/>
</dbReference>
<proteinExistence type="inferred from homology"/>
<dbReference type="Gene3D" id="1.20.5.780">
    <property type="entry name" value="Single helix bin"/>
    <property type="match status" value="1"/>
</dbReference>
<comment type="caution">
    <text evidence="7">The sequence shown here is derived from an EMBL/GenBank/DDBJ whole genome shotgun (WGS) entry which is preliminary data.</text>
</comment>
<dbReference type="AlphaFoldDB" id="A0A7Y9PE72"/>
<dbReference type="PANTHER" id="PTHR35401">
    <property type="entry name" value="COPG FAMILY HELIX-TURN-HELIX PROTEIN-RELATED-RELATED"/>
    <property type="match status" value="1"/>
</dbReference>
<keyword evidence="5" id="KW-0804">Transcription</keyword>
<evidence type="ECO:0000256" key="3">
    <source>
        <dbReference type="ARBA" id="ARBA00023015"/>
    </source>
</evidence>
<evidence type="ECO:0000313" key="8">
    <source>
        <dbReference type="Proteomes" id="UP000589520"/>
    </source>
</evidence>
<dbReference type="Pfam" id="PF08681">
    <property type="entry name" value="TacA1"/>
    <property type="match status" value="1"/>
</dbReference>
<organism evidence="7 8">
    <name type="scientific">Granulicella arctica</name>
    <dbReference type="NCBI Taxonomy" id="940613"/>
    <lineage>
        <taxon>Bacteria</taxon>
        <taxon>Pseudomonadati</taxon>
        <taxon>Acidobacteriota</taxon>
        <taxon>Terriglobia</taxon>
        <taxon>Terriglobales</taxon>
        <taxon>Acidobacteriaceae</taxon>
        <taxon>Granulicella</taxon>
    </lineage>
</organism>
<evidence type="ECO:0000256" key="6">
    <source>
        <dbReference type="ARBA" id="ARBA00049988"/>
    </source>
</evidence>
<keyword evidence="4" id="KW-0238">DNA-binding</keyword>
<evidence type="ECO:0000256" key="4">
    <source>
        <dbReference type="ARBA" id="ARBA00023125"/>
    </source>
</evidence>
<dbReference type="InterPro" id="IPR010985">
    <property type="entry name" value="Ribbon_hlx_hlx"/>
</dbReference>